<accession>A0A0C3G7V5</accession>
<dbReference type="STRING" id="765440.A0A0C3G7V5"/>
<reference evidence="4" key="2">
    <citation type="submission" date="2015-01" db="EMBL/GenBank/DDBJ databases">
        <title>Evolutionary Origins and Diversification of the Mycorrhizal Mutualists.</title>
        <authorList>
            <consortium name="DOE Joint Genome Institute"/>
            <consortium name="Mycorrhizal Genomics Consortium"/>
            <person name="Kohler A."/>
            <person name="Kuo A."/>
            <person name="Nagy L.G."/>
            <person name="Floudas D."/>
            <person name="Copeland A."/>
            <person name="Barry K.W."/>
            <person name="Cichocki N."/>
            <person name="Veneault-Fourrey C."/>
            <person name="LaButti K."/>
            <person name="Lindquist E.A."/>
            <person name="Lipzen A."/>
            <person name="Lundell T."/>
            <person name="Morin E."/>
            <person name="Murat C."/>
            <person name="Riley R."/>
            <person name="Ohm R."/>
            <person name="Sun H."/>
            <person name="Tunlid A."/>
            <person name="Henrissat B."/>
            <person name="Grigoriev I.V."/>
            <person name="Hibbett D.S."/>
            <person name="Martin F."/>
        </authorList>
    </citation>
    <scope>NUCLEOTIDE SEQUENCE [LARGE SCALE GENOMIC DNA]</scope>
    <source>
        <strain evidence="4">F 1598</strain>
    </source>
</reference>
<dbReference type="EMBL" id="KN832978">
    <property type="protein sequence ID" value="KIM87859.1"/>
    <property type="molecule type" value="Genomic_DNA"/>
</dbReference>
<keyword evidence="4" id="KW-1185">Reference proteome</keyword>
<reference evidence="3 4" key="1">
    <citation type="submission" date="2014-04" db="EMBL/GenBank/DDBJ databases">
        <authorList>
            <consortium name="DOE Joint Genome Institute"/>
            <person name="Kuo A."/>
            <person name="Tarkka M."/>
            <person name="Buscot F."/>
            <person name="Kohler A."/>
            <person name="Nagy L.G."/>
            <person name="Floudas D."/>
            <person name="Copeland A."/>
            <person name="Barry K.W."/>
            <person name="Cichocki N."/>
            <person name="Veneault-Fourrey C."/>
            <person name="LaButti K."/>
            <person name="Lindquist E.A."/>
            <person name="Lipzen A."/>
            <person name="Lundell T."/>
            <person name="Morin E."/>
            <person name="Murat C."/>
            <person name="Sun H."/>
            <person name="Tunlid A."/>
            <person name="Henrissat B."/>
            <person name="Grigoriev I.V."/>
            <person name="Hibbett D.S."/>
            <person name="Martin F."/>
            <person name="Nordberg H.P."/>
            <person name="Cantor M.N."/>
            <person name="Hua S.X."/>
        </authorList>
    </citation>
    <scope>NUCLEOTIDE SEQUENCE [LARGE SCALE GENOMIC DNA]</scope>
    <source>
        <strain evidence="3 4">F 1598</strain>
    </source>
</reference>
<proteinExistence type="predicted"/>
<feature type="domain" description="SigF-like NTF2-like" evidence="2">
    <location>
        <begin position="1"/>
        <end position="175"/>
    </location>
</feature>
<dbReference type="Pfam" id="PF24840">
    <property type="entry name" value="NTF2_SigF"/>
    <property type="match status" value="1"/>
</dbReference>
<dbReference type="InParanoid" id="A0A0C3G7V5"/>
<dbReference type="HOGENOM" id="CLU_937229_0_0_1"/>
<organism evidence="3 4">
    <name type="scientific">Piloderma croceum (strain F 1598)</name>
    <dbReference type="NCBI Taxonomy" id="765440"/>
    <lineage>
        <taxon>Eukaryota</taxon>
        <taxon>Fungi</taxon>
        <taxon>Dikarya</taxon>
        <taxon>Basidiomycota</taxon>
        <taxon>Agaricomycotina</taxon>
        <taxon>Agaricomycetes</taxon>
        <taxon>Agaricomycetidae</taxon>
        <taxon>Atheliales</taxon>
        <taxon>Atheliaceae</taxon>
        <taxon>Piloderma</taxon>
    </lineage>
</organism>
<dbReference type="AlphaFoldDB" id="A0A0C3G7V5"/>
<feature type="region of interest" description="Disordered" evidence="1">
    <location>
        <begin position="237"/>
        <end position="297"/>
    </location>
</feature>
<gene>
    <name evidence="3" type="ORF">PILCRDRAFT_771706</name>
</gene>
<sequence>MQNPTLEIPSIITALTSAPSSHLPLTFQKYFLPDAGFRHPLCRVDRGEGSREKVAGVYEWYRVMSPWNGTNILSVGNELMIWRVVYDEEKDILYVEVEQHFHVIFSPFKPAPSKLTIRLTLQEQAGLHYIATQEDFYHPEDLTSLILPPLTPMVRLCLNGAGVVSNINARVAGFVLGMLGMGVGAGVGVGIEDVSVAAGDVGNAVGKVEDVGKGAGDVGKVADGVKLTNEAKVGDGEKVAGGKATEGGVAHGHGVKGDGSARDRDRDRDRDAKDKDDRIDMKKLKKREGEVRRRALG</sequence>
<dbReference type="Proteomes" id="UP000054166">
    <property type="component" value="Unassembled WGS sequence"/>
</dbReference>
<dbReference type="PANTHER" id="PTHR35393">
    <property type="entry name" value="CHROMOSOME 1, WHOLE GENOME SHOTGUN SEQUENCE"/>
    <property type="match status" value="1"/>
</dbReference>
<dbReference type="InterPro" id="IPR057514">
    <property type="entry name" value="NTF2_SigF"/>
</dbReference>
<evidence type="ECO:0000256" key="1">
    <source>
        <dbReference type="SAM" id="MobiDB-lite"/>
    </source>
</evidence>
<evidence type="ECO:0000313" key="3">
    <source>
        <dbReference type="EMBL" id="KIM87859.1"/>
    </source>
</evidence>
<evidence type="ECO:0000313" key="4">
    <source>
        <dbReference type="Proteomes" id="UP000054166"/>
    </source>
</evidence>
<evidence type="ECO:0000259" key="2">
    <source>
        <dbReference type="Pfam" id="PF24840"/>
    </source>
</evidence>
<feature type="compositionally biased region" description="Basic and acidic residues" evidence="1">
    <location>
        <begin position="255"/>
        <end position="297"/>
    </location>
</feature>
<dbReference type="PANTHER" id="PTHR35393:SF1">
    <property type="entry name" value="SNOAL-LIKE DOMAIN-CONTAINING PROTEIN"/>
    <property type="match status" value="1"/>
</dbReference>
<dbReference type="OrthoDB" id="2344312at2759"/>
<protein>
    <recommendedName>
        <fullName evidence="2">SigF-like NTF2-like domain-containing protein</fullName>
    </recommendedName>
</protein>
<name>A0A0C3G7V5_PILCF</name>